<evidence type="ECO:0000256" key="4">
    <source>
        <dbReference type="ARBA" id="ARBA00022490"/>
    </source>
</evidence>
<dbReference type="SMART" id="SM01125">
    <property type="entry name" value="DCP2"/>
    <property type="match status" value="1"/>
</dbReference>
<dbReference type="PANTHER" id="PTHR23114">
    <property type="entry name" value="M7GPPPN-MRNA HYDROLASE"/>
    <property type="match status" value="1"/>
</dbReference>
<dbReference type="OrthoDB" id="18996at2759"/>
<feature type="region of interest" description="Disordered" evidence="9">
    <location>
        <begin position="480"/>
        <end position="499"/>
    </location>
</feature>
<dbReference type="Pfam" id="PF00293">
    <property type="entry name" value="NUDIX"/>
    <property type="match status" value="1"/>
</dbReference>
<reference evidence="11 12" key="1">
    <citation type="submission" date="2016-07" db="EMBL/GenBank/DDBJ databases">
        <title>Pervasive Adenine N6-methylation of Active Genes in Fungi.</title>
        <authorList>
            <consortium name="DOE Joint Genome Institute"/>
            <person name="Mondo S.J."/>
            <person name="Dannebaum R.O."/>
            <person name="Kuo R.C."/>
            <person name="Labutti K."/>
            <person name="Haridas S."/>
            <person name="Kuo A."/>
            <person name="Salamov A."/>
            <person name="Ahrendt S.R."/>
            <person name="Lipzen A."/>
            <person name="Sullivan W."/>
            <person name="Andreopoulos W.B."/>
            <person name="Clum A."/>
            <person name="Lindquist E."/>
            <person name="Daum C."/>
            <person name="Ramamoorthy G.K."/>
            <person name="Gryganskyi A."/>
            <person name="Culley D."/>
            <person name="Magnuson J.K."/>
            <person name="James T.Y."/>
            <person name="O'Malley M.A."/>
            <person name="Stajich J.E."/>
            <person name="Spatafora J.W."/>
            <person name="Visel A."/>
            <person name="Grigoriev I.V."/>
        </authorList>
    </citation>
    <scope>NUCLEOTIDE SEQUENCE [LARGE SCALE GENOMIC DNA]</scope>
    <source>
        <strain evidence="11 12">JEL800</strain>
    </source>
</reference>
<dbReference type="AlphaFoldDB" id="A0A1Y2CFN6"/>
<dbReference type="CDD" id="cd03672">
    <property type="entry name" value="NUDIX_Dcp2p_Nudt20"/>
    <property type="match status" value="1"/>
</dbReference>
<feature type="region of interest" description="Disordered" evidence="9">
    <location>
        <begin position="527"/>
        <end position="556"/>
    </location>
</feature>
<dbReference type="GO" id="GO:0000290">
    <property type="term" value="P:deadenylation-dependent decapping of nuclear-transcribed mRNA"/>
    <property type="evidence" value="ECO:0007669"/>
    <property type="project" value="InterPro"/>
</dbReference>
<dbReference type="FunFam" id="3.90.79.10:FF:000003">
    <property type="entry name" value="M7GpppN-mRNA hydrolase isoform 2"/>
    <property type="match status" value="1"/>
</dbReference>
<dbReference type="GO" id="GO:0030145">
    <property type="term" value="F:manganese ion binding"/>
    <property type="evidence" value="ECO:0007669"/>
    <property type="project" value="InterPro"/>
</dbReference>
<dbReference type="InterPro" id="IPR020084">
    <property type="entry name" value="NUDIX_hydrolase_CS"/>
</dbReference>
<keyword evidence="12" id="KW-1185">Reference proteome</keyword>
<dbReference type="InterPro" id="IPR036189">
    <property type="entry name" value="DCP2_BoxA_sf"/>
</dbReference>
<proteinExistence type="inferred from homology"/>
<accession>A0A1Y2CFN6</accession>
<dbReference type="Gene3D" id="3.90.79.10">
    <property type="entry name" value="Nucleoside Triphosphate Pyrophosphohydrolase"/>
    <property type="match status" value="1"/>
</dbReference>
<evidence type="ECO:0000259" key="10">
    <source>
        <dbReference type="PROSITE" id="PS51462"/>
    </source>
</evidence>
<evidence type="ECO:0000256" key="1">
    <source>
        <dbReference type="ARBA" id="ARBA00001936"/>
    </source>
</evidence>
<evidence type="ECO:0000313" key="12">
    <source>
        <dbReference type="Proteomes" id="UP000193642"/>
    </source>
</evidence>
<comment type="subcellular location">
    <subcellularLocation>
        <location evidence="2">Cytoplasm</location>
    </subcellularLocation>
</comment>
<evidence type="ECO:0000256" key="5">
    <source>
        <dbReference type="ARBA" id="ARBA00022723"/>
    </source>
</evidence>
<evidence type="ECO:0000313" key="11">
    <source>
        <dbReference type="EMBL" id="ORY45614.1"/>
    </source>
</evidence>
<feature type="region of interest" description="Disordered" evidence="9">
    <location>
        <begin position="416"/>
        <end position="436"/>
    </location>
</feature>
<dbReference type="STRING" id="329046.A0A1Y2CFN6"/>
<keyword evidence="5" id="KW-0479">Metal-binding</keyword>
<name>A0A1Y2CFN6_9FUNG</name>
<feature type="domain" description="Nudix hydrolase" evidence="10">
    <location>
        <begin position="95"/>
        <end position="225"/>
    </location>
</feature>
<dbReference type="Pfam" id="PF05026">
    <property type="entry name" value="DCP2"/>
    <property type="match status" value="1"/>
</dbReference>
<feature type="region of interest" description="Disordered" evidence="9">
    <location>
        <begin position="245"/>
        <end position="280"/>
    </location>
</feature>
<protein>
    <submittedName>
        <fullName evidence="11">DCP2-domain-containing protein</fullName>
    </submittedName>
</protein>
<dbReference type="InterPro" id="IPR007722">
    <property type="entry name" value="DCP2_BoxA"/>
</dbReference>
<sequence length="604" mass="67185">MAAFQRMNFHEVLEDLQSRFIINVPVDELSSVERICFQIEQAHWFYEDFVREVHPSLPSLSLKNFSAHFFKECPILVNWAGDHEQAFATFMEYKVRVPVCGAIILNETLDKVLLVRGWKSKSGWGFPKGKINKEEPEADCAVREVYEETGFDIRSRLHVNEHVERTMKEQRIRLYIIRGVPEQTVFLTQTRKEIGDIRWFPLKDLPGYKNADPSYAGNVSGSKFYMVTAFVASLKKWIHKYKRTKKNTGKEPKQAGSKPGLLTVHGGGNTGYKSQTENESENEAMLSDTGVGFNNQDNEDWGVNTLTQATDLLKNLIGVGSSSSDLASIPSSVNIAQYGSSSESGLYNSSHLGGYSQPLPMSYPAQYVQQQQQYLQPTNTLPLQGIITSADGTNTHAMIQILPLPAQNQPQFQQPVHHNVQTPHRSNSESSNIDVTSLQRESLLELLKGGTVQQPRKPSLKDLPAPPAVKPNAEVMSDEIRASYGGGGGGPSARFSNSASANTLVPDEASTIRGSLQKNALLNILTKGPDSSVRSPGGPPSGGLTPTSNIHPIRTPSHKTFKKNQINCADSQHHLRLFLRRHFNHLCSYFLLPLPLQPIHYLIF</sequence>
<keyword evidence="7" id="KW-0694">RNA-binding</keyword>
<comment type="similarity">
    <text evidence="3">Belongs to the Nudix hydrolase family. DCP2 subfamily.</text>
</comment>
<dbReference type="PROSITE" id="PS51462">
    <property type="entry name" value="NUDIX"/>
    <property type="match status" value="1"/>
</dbReference>
<dbReference type="GO" id="GO:0003723">
    <property type="term" value="F:RNA binding"/>
    <property type="evidence" value="ECO:0007669"/>
    <property type="project" value="UniProtKB-KW"/>
</dbReference>
<comment type="caution">
    <text evidence="11">The sequence shown here is derived from an EMBL/GenBank/DDBJ whole genome shotgun (WGS) entry which is preliminary data.</text>
</comment>
<evidence type="ECO:0000256" key="8">
    <source>
        <dbReference type="ARBA" id="ARBA00023211"/>
    </source>
</evidence>
<keyword evidence="8" id="KW-0464">Manganese</keyword>
<dbReference type="PROSITE" id="PS00893">
    <property type="entry name" value="NUDIX_BOX"/>
    <property type="match status" value="1"/>
</dbReference>
<dbReference type="SUPFAM" id="SSF55811">
    <property type="entry name" value="Nudix"/>
    <property type="match status" value="1"/>
</dbReference>
<dbReference type="PANTHER" id="PTHR23114:SF17">
    <property type="entry name" value="M7GPPPN-MRNA HYDROLASE"/>
    <property type="match status" value="1"/>
</dbReference>
<evidence type="ECO:0000256" key="6">
    <source>
        <dbReference type="ARBA" id="ARBA00022801"/>
    </source>
</evidence>
<feature type="compositionally biased region" description="Low complexity" evidence="9">
    <location>
        <begin position="528"/>
        <end position="548"/>
    </location>
</feature>
<dbReference type="EMBL" id="MCGO01000019">
    <property type="protein sequence ID" value="ORY45614.1"/>
    <property type="molecule type" value="Genomic_DNA"/>
</dbReference>
<keyword evidence="6" id="KW-0378">Hydrolase</keyword>
<gene>
    <name evidence="11" type="ORF">BCR33DRAFT_171329</name>
</gene>
<dbReference type="InterPro" id="IPR000086">
    <property type="entry name" value="NUDIX_hydrolase_dom"/>
</dbReference>
<evidence type="ECO:0000256" key="7">
    <source>
        <dbReference type="ARBA" id="ARBA00022884"/>
    </source>
</evidence>
<keyword evidence="4" id="KW-0963">Cytoplasm</keyword>
<dbReference type="InterPro" id="IPR044099">
    <property type="entry name" value="Dcp2_NUDIX"/>
</dbReference>
<dbReference type="FunFam" id="1.10.10.1050:FF:000003">
    <property type="entry name" value="Decapping enzyme Dcp2, putative"/>
    <property type="match status" value="1"/>
</dbReference>
<evidence type="ECO:0000256" key="2">
    <source>
        <dbReference type="ARBA" id="ARBA00004496"/>
    </source>
</evidence>
<organism evidence="11 12">
    <name type="scientific">Rhizoclosmatium globosum</name>
    <dbReference type="NCBI Taxonomy" id="329046"/>
    <lineage>
        <taxon>Eukaryota</taxon>
        <taxon>Fungi</taxon>
        <taxon>Fungi incertae sedis</taxon>
        <taxon>Chytridiomycota</taxon>
        <taxon>Chytridiomycota incertae sedis</taxon>
        <taxon>Chytridiomycetes</taxon>
        <taxon>Chytridiales</taxon>
        <taxon>Chytriomycetaceae</taxon>
        <taxon>Rhizoclosmatium</taxon>
    </lineage>
</organism>
<dbReference type="SUPFAM" id="SSF140586">
    <property type="entry name" value="Dcp2 domain-like"/>
    <property type="match status" value="1"/>
</dbReference>
<dbReference type="GO" id="GO:0000184">
    <property type="term" value="P:nuclear-transcribed mRNA catabolic process, nonsense-mediated decay"/>
    <property type="evidence" value="ECO:0007669"/>
    <property type="project" value="InterPro"/>
</dbReference>
<dbReference type="GO" id="GO:0140933">
    <property type="term" value="F:5'-(N(7)-methylguanosine 5'-triphospho)-[mRNA] hydrolase activity"/>
    <property type="evidence" value="ECO:0007669"/>
    <property type="project" value="InterPro"/>
</dbReference>
<dbReference type="InterPro" id="IPR015797">
    <property type="entry name" value="NUDIX_hydrolase-like_dom_sf"/>
</dbReference>
<evidence type="ECO:0000256" key="9">
    <source>
        <dbReference type="SAM" id="MobiDB-lite"/>
    </source>
</evidence>
<evidence type="ECO:0000256" key="3">
    <source>
        <dbReference type="ARBA" id="ARBA00005279"/>
    </source>
</evidence>
<dbReference type="GO" id="GO:0000932">
    <property type="term" value="C:P-body"/>
    <property type="evidence" value="ECO:0007669"/>
    <property type="project" value="TreeGrafter"/>
</dbReference>
<feature type="region of interest" description="Disordered" evidence="9">
    <location>
        <begin position="449"/>
        <end position="471"/>
    </location>
</feature>
<dbReference type="Proteomes" id="UP000193642">
    <property type="component" value="Unassembled WGS sequence"/>
</dbReference>
<dbReference type="Gene3D" id="1.10.10.1050">
    <property type="entry name" value="Dcp2, box A domain"/>
    <property type="match status" value="1"/>
</dbReference>
<comment type="cofactor">
    <cofactor evidence="1">
        <name>Mn(2+)</name>
        <dbReference type="ChEBI" id="CHEBI:29035"/>
    </cofactor>
</comment>